<reference evidence="2" key="1">
    <citation type="journal article" date="2015" name="Nature">
        <title>Complex archaea that bridge the gap between prokaryotes and eukaryotes.</title>
        <authorList>
            <person name="Spang A."/>
            <person name="Saw J.H."/>
            <person name="Jorgensen S.L."/>
            <person name="Zaremba-Niedzwiedzka K."/>
            <person name="Martijn J."/>
            <person name="Lind A.E."/>
            <person name="van Eijk R."/>
            <person name="Schleper C."/>
            <person name="Guy L."/>
            <person name="Ettema T.J."/>
        </authorList>
    </citation>
    <scope>NUCLEOTIDE SEQUENCE</scope>
</reference>
<name>A0A0F9EUW4_9ZZZZ</name>
<accession>A0A0F9EUW4</accession>
<feature type="region of interest" description="Disordered" evidence="1">
    <location>
        <begin position="1"/>
        <end position="25"/>
    </location>
</feature>
<proteinExistence type="predicted"/>
<dbReference type="EMBL" id="LAZR01026003">
    <property type="protein sequence ID" value="KKL70076.1"/>
    <property type="molecule type" value="Genomic_DNA"/>
</dbReference>
<evidence type="ECO:0000313" key="2">
    <source>
        <dbReference type="EMBL" id="KKL70076.1"/>
    </source>
</evidence>
<dbReference type="AlphaFoldDB" id="A0A0F9EUW4"/>
<feature type="compositionally biased region" description="Basic residues" evidence="1">
    <location>
        <begin position="11"/>
        <end position="25"/>
    </location>
</feature>
<gene>
    <name evidence="2" type="ORF">LCGC14_2108510</name>
</gene>
<evidence type="ECO:0000256" key="1">
    <source>
        <dbReference type="SAM" id="MobiDB-lite"/>
    </source>
</evidence>
<comment type="caution">
    <text evidence="2">The sequence shown here is derived from an EMBL/GenBank/DDBJ whole genome shotgun (WGS) entry which is preliminary data.</text>
</comment>
<organism evidence="2">
    <name type="scientific">marine sediment metagenome</name>
    <dbReference type="NCBI Taxonomy" id="412755"/>
    <lineage>
        <taxon>unclassified sequences</taxon>
        <taxon>metagenomes</taxon>
        <taxon>ecological metagenomes</taxon>
    </lineage>
</organism>
<protein>
    <submittedName>
        <fullName evidence="2">Uncharacterized protein</fullName>
    </submittedName>
</protein>
<sequence length="203" mass="21664">MAGTLLVAGNPRRKKRKKRSTRKRYRRNPVPYSALMAGNPRRLRDTNIFGMIINDAVPASIGALAAKSLYNLTALRGGGLMFARLGLGIAAPLAISPLIGRSRAKYFGLGAVVMAVLPYLSQLVEQFIPTTTVATTPTIMGDVPMSELGDVPRSELGQNGIEILDGQVDDFELLEGYQEPFGTSEPFGNAGHGANMAARFSGG</sequence>